<name>A0A6J5MX46_9CAUD</name>
<feature type="region of interest" description="Disordered" evidence="1">
    <location>
        <begin position="57"/>
        <end position="83"/>
    </location>
</feature>
<gene>
    <name evidence="2" type="ORF">UFOVP294_36</name>
    <name evidence="3" type="ORF">UFOVP566_49</name>
</gene>
<proteinExistence type="predicted"/>
<evidence type="ECO:0000256" key="1">
    <source>
        <dbReference type="SAM" id="MobiDB-lite"/>
    </source>
</evidence>
<feature type="compositionally biased region" description="Basic and acidic residues" evidence="1">
    <location>
        <begin position="16"/>
        <end position="25"/>
    </location>
</feature>
<dbReference type="EMBL" id="LR796538">
    <property type="protein sequence ID" value="CAB4150531.1"/>
    <property type="molecule type" value="Genomic_DNA"/>
</dbReference>
<evidence type="ECO:0000313" key="3">
    <source>
        <dbReference type="EMBL" id="CAB4150531.1"/>
    </source>
</evidence>
<sequence>MTEYSNENRGTLFKNTKKEEDRHPDYNGSINIEGTEYWLNAWIKESKKDGTKFFSLSVKEKQDSPRQSSAPTRKTKTDDDLPF</sequence>
<feature type="region of interest" description="Disordered" evidence="1">
    <location>
        <begin position="1"/>
        <end position="30"/>
    </location>
</feature>
<dbReference type="EMBL" id="LR796311">
    <property type="protein sequence ID" value="CAB4136254.1"/>
    <property type="molecule type" value="Genomic_DNA"/>
</dbReference>
<organism evidence="3">
    <name type="scientific">uncultured Caudovirales phage</name>
    <dbReference type="NCBI Taxonomy" id="2100421"/>
    <lineage>
        <taxon>Viruses</taxon>
        <taxon>Duplodnaviria</taxon>
        <taxon>Heunggongvirae</taxon>
        <taxon>Uroviricota</taxon>
        <taxon>Caudoviricetes</taxon>
        <taxon>Peduoviridae</taxon>
        <taxon>Maltschvirus</taxon>
        <taxon>Maltschvirus maltsch</taxon>
    </lineage>
</organism>
<reference evidence="3" key="1">
    <citation type="submission" date="2020-04" db="EMBL/GenBank/DDBJ databases">
        <authorList>
            <person name="Chiriac C."/>
            <person name="Salcher M."/>
            <person name="Ghai R."/>
            <person name="Kavagutti S V."/>
        </authorList>
    </citation>
    <scope>NUCLEOTIDE SEQUENCE</scope>
</reference>
<protein>
    <recommendedName>
        <fullName evidence="4">DUF736 domain-containing protein</fullName>
    </recommendedName>
</protein>
<evidence type="ECO:0008006" key="4">
    <source>
        <dbReference type="Google" id="ProtNLM"/>
    </source>
</evidence>
<evidence type="ECO:0000313" key="2">
    <source>
        <dbReference type="EMBL" id="CAB4136254.1"/>
    </source>
</evidence>
<accession>A0A6J5MX46</accession>